<dbReference type="AlphaFoldDB" id="A0A1J5T1D1"/>
<dbReference type="Pfam" id="PF01507">
    <property type="entry name" value="PAPS_reduct"/>
    <property type="match status" value="1"/>
</dbReference>
<sequence>MIKHVVSFSGGVDSLATLLVALENCPREDIIPIFCDTGNEHQAVHDYLVYVEQALDIEIVRLKADFAEQIYAKRIFIARDQRRGRKHRKVPKTDRNGNPVYEKNKDGSVRMYPIYADNEDDLEDPIVIGQEPRQRIGWDSGKRIRWSNKAKRRALAALHPTGNPFLDLCMWKGRFPSRKAQFCTEELKRNMAVSFQLDLIDAGHRVLSWQGVRRDESMNRRNAKKIERIGGGIWTFRPIVEWTKLQAFKFCSSRGLQPNPLYKQGMGRVGCMPCINVNKAELAEISRRFPEAIEEKARWEKQVAACSKRMAATFIPAPGITPSQAKDNTIWHVVEWAKTTRGGRQFDLLGDLAEPTACASAYGLCG</sequence>
<accession>A0A1J5T1D1</accession>
<dbReference type="GO" id="GO:0004604">
    <property type="term" value="F:phosphoadenylyl-sulfate reductase (thioredoxin) activity"/>
    <property type="evidence" value="ECO:0007669"/>
    <property type="project" value="UniProtKB-EC"/>
</dbReference>
<dbReference type="PANTHER" id="PTHR43196:SF2">
    <property type="entry name" value="PHOSPHOADENOSINE PHOSPHOSULFATE REDUCTASE"/>
    <property type="match status" value="1"/>
</dbReference>
<reference evidence="2" key="1">
    <citation type="submission" date="2016-10" db="EMBL/GenBank/DDBJ databases">
        <title>Sequence of Gallionella enrichment culture.</title>
        <authorList>
            <person name="Poehlein A."/>
            <person name="Muehling M."/>
            <person name="Daniel R."/>
        </authorList>
    </citation>
    <scope>NUCLEOTIDE SEQUENCE</scope>
</reference>
<feature type="domain" description="Phosphoadenosine phosphosulphate reductase" evidence="1">
    <location>
        <begin position="4"/>
        <end position="275"/>
    </location>
</feature>
<proteinExistence type="predicted"/>
<dbReference type="EMBL" id="MLJW01000046">
    <property type="protein sequence ID" value="OIR06006.1"/>
    <property type="molecule type" value="Genomic_DNA"/>
</dbReference>
<dbReference type="PANTHER" id="PTHR43196">
    <property type="entry name" value="SULFATE ADENYLYLTRANSFERASE SUBUNIT 2"/>
    <property type="match status" value="1"/>
</dbReference>
<dbReference type="EC" id="1.8.4.8" evidence="2"/>
<evidence type="ECO:0000313" key="2">
    <source>
        <dbReference type="EMBL" id="OIR06006.1"/>
    </source>
</evidence>
<dbReference type="InterPro" id="IPR050128">
    <property type="entry name" value="Sulfate_adenylyltrnsfr_sub2"/>
</dbReference>
<protein>
    <submittedName>
        <fullName evidence="2">Phosphoadenosine phosphosulfate reductase</fullName>
        <ecNumber evidence="2">1.8.4.8</ecNumber>
    </submittedName>
</protein>
<dbReference type="Gene3D" id="3.40.50.620">
    <property type="entry name" value="HUPs"/>
    <property type="match status" value="2"/>
</dbReference>
<dbReference type="InterPro" id="IPR002500">
    <property type="entry name" value="PAPS_reduct_dom"/>
</dbReference>
<dbReference type="InterPro" id="IPR014729">
    <property type="entry name" value="Rossmann-like_a/b/a_fold"/>
</dbReference>
<dbReference type="SUPFAM" id="SSF52402">
    <property type="entry name" value="Adenine nucleotide alpha hydrolases-like"/>
    <property type="match status" value="1"/>
</dbReference>
<evidence type="ECO:0000259" key="1">
    <source>
        <dbReference type="Pfam" id="PF01507"/>
    </source>
</evidence>
<organism evidence="2">
    <name type="scientific">mine drainage metagenome</name>
    <dbReference type="NCBI Taxonomy" id="410659"/>
    <lineage>
        <taxon>unclassified sequences</taxon>
        <taxon>metagenomes</taxon>
        <taxon>ecological metagenomes</taxon>
    </lineage>
</organism>
<comment type="caution">
    <text evidence="2">The sequence shown here is derived from an EMBL/GenBank/DDBJ whole genome shotgun (WGS) entry which is preliminary data.</text>
</comment>
<keyword evidence="2" id="KW-0560">Oxidoreductase</keyword>
<gene>
    <name evidence="2" type="primary">cysH_5</name>
    <name evidence="2" type="ORF">GALL_118030</name>
</gene>
<name>A0A1J5T1D1_9ZZZZ</name>